<dbReference type="Proteomes" id="UP000006852">
    <property type="component" value="Chromosome"/>
</dbReference>
<feature type="region of interest" description="Disordered" evidence="5">
    <location>
        <begin position="210"/>
        <end position="237"/>
    </location>
</feature>
<dbReference type="HOGENOM" id="CLU_095713_0_0_12"/>
<dbReference type="STRING" id="869209.Tresu_0341"/>
<proteinExistence type="predicted"/>
<keyword evidence="8" id="KW-1185">Reference proteome</keyword>
<evidence type="ECO:0000256" key="5">
    <source>
        <dbReference type="SAM" id="MobiDB-lite"/>
    </source>
</evidence>
<accession>F2NV63</accession>
<evidence type="ECO:0000256" key="1">
    <source>
        <dbReference type="ARBA" id="ARBA00004141"/>
    </source>
</evidence>
<evidence type="ECO:0000313" key="7">
    <source>
        <dbReference type="EMBL" id="AEB13298.1"/>
    </source>
</evidence>
<evidence type="ECO:0000256" key="6">
    <source>
        <dbReference type="SAM" id="Phobius"/>
    </source>
</evidence>
<keyword evidence="2 6" id="KW-0812">Transmembrane</keyword>
<gene>
    <name evidence="7" type="ordered locus">Tresu_0341</name>
</gene>
<feature type="transmembrane region" description="Helical" evidence="6">
    <location>
        <begin position="182"/>
        <end position="200"/>
    </location>
</feature>
<reference evidence="8" key="2">
    <citation type="submission" date="2011-04" db="EMBL/GenBank/DDBJ databases">
        <title>The complete genome of chromosome of Treponema succinifaciens DSM 2489.</title>
        <authorList>
            <person name="Lucas S."/>
            <person name="Copeland A."/>
            <person name="Lapidus A."/>
            <person name="Bruce D."/>
            <person name="Goodwin L."/>
            <person name="Pitluck S."/>
            <person name="Peters L."/>
            <person name="Kyrpides N."/>
            <person name="Mavromatis K."/>
            <person name="Ivanova N."/>
            <person name="Ovchinnikova G."/>
            <person name="Teshima H."/>
            <person name="Detter J.C."/>
            <person name="Tapia R."/>
            <person name="Han C."/>
            <person name="Land M."/>
            <person name="Hauser L."/>
            <person name="Markowitz V."/>
            <person name="Cheng J.-F."/>
            <person name="Hugenholtz P."/>
            <person name="Woyke T."/>
            <person name="Wu D."/>
            <person name="Gronow S."/>
            <person name="Wellnitz S."/>
            <person name="Brambilla E."/>
            <person name="Klenk H.-P."/>
            <person name="Eisen J.A."/>
        </authorList>
    </citation>
    <scope>NUCLEOTIDE SEQUENCE [LARGE SCALE GENOMIC DNA]</scope>
    <source>
        <strain evidence="8">ATCC 33096 / DSM 2489 / 6091</strain>
    </source>
</reference>
<reference evidence="7 8" key="1">
    <citation type="journal article" date="2011" name="Stand. Genomic Sci.">
        <title>Complete genome sequence of Treponema succinifaciens type strain (6091).</title>
        <authorList>
            <person name="Han C."/>
            <person name="Gronow S."/>
            <person name="Teshima H."/>
            <person name="Lapidus A."/>
            <person name="Nolan M."/>
            <person name="Lucas S."/>
            <person name="Hammon N."/>
            <person name="Deshpande S."/>
            <person name="Cheng J.F."/>
            <person name="Zeytun A."/>
            <person name="Tapia R."/>
            <person name="Goodwin L."/>
            <person name="Pitluck S."/>
            <person name="Liolios K."/>
            <person name="Pagani I."/>
            <person name="Ivanova N."/>
            <person name="Mavromatis K."/>
            <person name="Mikhailova N."/>
            <person name="Huntemann M."/>
            <person name="Pati A."/>
            <person name="Chen A."/>
            <person name="Palaniappan K."/>
            <person name="Land M."/>
            <person name="Hauser L."/>
            <person name="Brambilla E.M."/>
            <person name="Rohde M."/>
            <person name="Goker M."/>
            <person name="Woyke T."/>
            <person name="Bristow J."/>
            <person name="Eisen J.A."/>
            <person name="Markowitz V."/>
            <person name="Hugenholtz P."/>
            <person name="Kyrpides N.C."/>
            <person name="Klenk H.P."/>
            <person name="Detter J.C."/>
        </authorList>
    </citation>
    <scope>NUCLEOTIDE SEQUENCE [LARGE SCALE GENOMIC DNA]</scope>
    <source>
        <strain evidence="8">ATCC 33096 / DSM 2489 / 6091</strain>
    </source>
</reference>
<dbReference type="RefSeq" id="WP_013700607.1">
    <property type="nucleotide sequence ID" value="NC_015385.1"/>
</dbReference>
<dbReference type="GeneID" id="302997558"/>
<feature type="transmembrane region" description="Helical" evidence="6">
    <location>
        <begin position="74"/>
        <end position="91"/>
    </location>
</feature>
<evidence type="ECO:0000256" key="2">
    <source>
        <dbReference type="ARBA" id="ARBA00022692"/>
    </source>
</evidence>
<dbReference type="SUPFAM" id="SSF144091">
    <property type="entry name" value="Rhomboid-like"/>
    <property type="match status" value="1"/>
</dbReference>
<protein>
    <submittedName>
        <fullName evidence="7">Rhomboid-like protein</fullName>
    </submittedName>
</protein>
<keyword evidence="4 6" id="KW-0472">Membrane</keyword>
<dbReference type="KEGG" id="tsu:Tresu_0341"/>
<feature type="transmembrane region" description="Helical" evidence="6">
    <location>
        <begin position="9"/>
        <end position="28"/>
    </location>
</feature>
<name>F2NV63_TRES6</name>
<feature type="compositionally biased region" description="Polar residues" evidence="5">
    <location>
        <begin position="222"/>
        <end position="237"/>
    </location>
</feature>
<dbReference type="OrthoDB" id="5419261at2"/>
<evidence type="ECO:0000313" key="8">
    <source>
        <dbReference type="Proteomes" id="UP000006852"/>
    </source>
</evidence>
<evidence type="ECO:0000256" key="3">
    <source>
        <dbReference type="ARBA" id="ARBA00022989"/>
    </source>
</evidence>
<dbReference type="AlphaFoldDB" id="F2NV63"/>
<organism evidence="7 8">
    <name type="scientific">Treponema succinifaciens (strain ATCC 33096 / DSM 2489 / 6091)</name>
    <dbReference type="NCBI Taxonomy" id="869209"/>
    <lineage>
        <taxon>Bacteria</taxon>
        <taxon>Pseudomonadati</taxon>
        <taxon>Spirochaetota</taxon>
        <taxon>Spirochaetia</taxon>
        <taxon>Spirochaetales</taxon>
        <taxon>Treponemataceae</taxon>
        <taxon>Treponema</taxon>
    </lineage>
</organism>
<dbReference type="GO" id="GO:0016020">
    <property type="term" value="C:membrane"/>
    <property type="evidence" value="ECO:0007669"/>
    <property type="project" value="UniProtKB-SubCell"/>
</dbReference>
<dbReference type="InterPro" id="IPR035952">
    <property type="entry name" value="Rhomboid-like_sf"/>
</dbReference>
<dbReference type="Gene3D" id="1.20.1540.10">
    <property type="entry name" value="Rhomboid-like"/>
    <property type="match status" value="1"/>
</dbReference>
<keyword evidence="3 6" id="KW-1133">Transmembrane helix</keyword>
<feature type="transmembrane region" description="Helical" evidence="6">
    <location>
        <begin position="98"/>
        <end position="116"/>
    </location>
</feature>
<dbReference type="eggNOG" id="COG0705">
    <property type="taxonomic scope" value="Bacteria"/>
</dbReference>
<dbReference type="EMBL" id="CP002631">
    <property type="protein sequence ID" value="AEB13298.1"/>
    <property type="molecule type" value="Genomic_DNA"/>
</dbReference>
<sequence>MAKKNSLKFIFDSPVVLVFSVVSTVIFISDLILKLNLSEKIFECPGAKSVPAFDFKSALSYVKLVIYPFGGENSTSFFLNIGFILLLGPVLEERYGSIMLALMIFITSLVGGVLTACVSTFGISGCGGIVFMMIILSVLSVFIKKQLPVSWIFIFALYLAFSLFSGKKISGFMPFMQNNVPVFIQLASGICGSLFGFFVCPKKRSSQIQKKQQEKTIENEPENSSGSDETIVGNISL</sequence>
<feature type="transmembrane region" description="Helical" evidence="6">
    <location>
        <begin position="149"/>
        <end position="170"/>
    </location>
</feature>
<evidence type="ECO:0000256" key="4">
    <source>
        <dbReference type="ARBA" id="ARBA00023136"/>
    </source>
</evidence>
<comment type="subcellular location">
    <subcellularLocation>
        <location evidence="1">Membrane</location>
        <topology evidence="1">Multi-pass membrane protein</topology>
    </subcellularLocation>
</comment>
<feature type="transmembrane region" description="Helical" evidence="6">
    <location>
        <begin position="122"/>
        <end position="142"/>
    </location>
</feature>